<keyword evidence="3" id="KW-1185">Reference proteome</keyword>
<dbReference type="AlphaFoldDB" id="A0A914VJ09"/>
<dbReference type="SUPFAM" id="SSF81383">
    <property type="entry name" value="F-box domain"/>
    <property type="match status" value="1"/>
</dbReference>
<reference evidence="4" key="1">
    <citation type="submission" date="2022-11" db="UniProtKB">
        <authorList>
            <consortium name="WormBaseParasite"/>
        </authorList>
    </citation>
    <scope>IDENTIFICATION</scope>
</reference>
<dbReference type="InterPro" id="IPR043128">
    <property type="entry name" value="Rev_trsase/Diguanyl_cyclase"/>
</dbReference>
<dbReference type="Proteomes" id="UP000887566">
    <property type="component" value="Unplaced"/>
</dbReference>
<dbReference type="Gene3D" id="3.10.10.10">
    <property type="entry name" value="HIV Type 1 Reverse Transcriptase, subunit A, domain 1"/>
    <property type="match status" value="1"/>
</dbReference>
<dbReference type="InterPro" id="IPR036047">
    <property type="entry name" value="F-box-like_dom_sf"/>
</dbReference>
<dbReference type="Pfam" id="PF00646">
    <property type="entry name" value="F-box"/>
    <property type="match status" value="1"/>
</dbReference>
<sequence>MMVCADYSTKCNAALIIDQYPLLRFEDVFEALNSTTIFASLDMKDAYLRRFTFQSMAALQAEVARLQAENDQLRRALADVNGGIVCDQLTGKLPDNFLEQFSQLPDRPLEHVLRFLPAHQVAQMRHVSHKFNNTKLADGKVALSELLRFIHIGGRMFFGEGLSAADKVLDQLSKAWLTIRPEVVIFAGDFSQTSRDSLRAFLVKVKTSIRRLHFQAANNIADNLLNDDLIGAAGRLDGLMVLPISRSSKLPKFNIGDDTLLAMAVAYHMPSYVCVMGCSGITPGGIRAFVEKWLKKERALVDLKPLFGLLGWQMCELVFYKCANVKPAAVDEACGDLLKKDTTAIIERREMNDQVQFAIQHSAHTLSKIPRINYVVYNEIEYYYDLDLDNEDDGDNENDDYDINYYDSFIFLTDRSRDAAARAVDGGGGGGKQMQQIDVMVHLSAQMQ</sequence>
<dbReference type="InterPro" id="IPR001810">
    <property type="entry name" value="F-box_dom"/>
</dbReference>
<accession>A0A914VJ09</accession>
<evidence type="ECO:0000259" key="2">
    <source>
        <dbReference type="PROSITE" id="PS50181"/>
    </source>
</evidence>
<feature type="coiled-coil region" evidence="1">
    <location>
        <begin position="56"/>
        <end position="83"/>
    </location>
</feature>
<dbReference type="WBParaSite" id="PSAMB.scaffold1966size26374.g15724.t1">
    <property type="protein sequence ID" value="PSAMB.scaffold1966size26374.g15724.t1"/>
    <property type="gene ID" value="PSAMB.scaffold1966size26374.g15724"/>
</dbReference>
<evidence type="ECO:0000313" key="3">
    <source>
        <dbReference type="Proteomes" id="UP000887566"/>
    </source>
</evidence>
<evidence type="ECO:0000313" key="4">
    <source>
        <dbReference type="WBParaSite" id="PSAMB.scaffold1966size26374.g15724.t1"/>
    </source>
</evidence>
<protein>
    <submittedName>
        <fullName evidence="4">F-box domain-containing protein</fullName>
    </submittedName>
</protein>
<dbReference type="PROSITE" id="PS50181">
    <property type="entry name" value="FBOX"/>
    <property type="match status" value="1"/>
</dbReference>
<name>A0A914VJ09_9BILA</name>
<dbReference type="Gene3D" id="3.30.70.270">
    <property type="match status" value="1"/>
</dbReference>
<feature type="domain" description="F-box" evidence="2">
    <location>
        <begin position="98"/>
        <end position="146"/>
    </location>
</feature>
<organism evidence="3 4">
    <name type="scientific">Plectus sambesii</name>
    <dbReference type="NCBI Taxonomy" id="2011161"/>
    <lineage>
        <taxon>Eukaryota</taxon>
        <taxon>Metazoa</taxon>
        <taxon>Ecdysozoa</taxon>
        <taxon>Nematoda</taxon>
        <taxon>Chromadorea</taxon>
        <taxon>Plectida</taxon>
        <taxon>Plectina</taxon>
        <taxon>Plectoidea</taxon>
        <taxon>Plectidae</taxon>
        <taxon>Plectus</taxon>
    </lineage>
</organism>
<keyword evidence="1" id="KW-0175">Coiled coil</keyword>
<proteinExistence type="predicted"/>
<evidence type="ECO:0000256" key="1">
    <source>
        <dbReference type="SAM" id="Coils"/>
    </source>
</evidence>